<sequence>MGNITFAVMTEVALVRGPYDSTHDYEIINGYLVDGPSDSGPAYVMYAEGEAVYFTLANRLLDSLYAVNPLSNSVDFIHDEEREPIAVIAEIVGKLRSMSALDYMRQLVRTPGDHAIYV</sequence>
<proteinExistence type="predicted"/>
<keyword evidence="2" id="KW-1185">Reference proteome</keyword>
<evidence type="ECO:0000313" key="2">
    <source>
        <dbReference type="Proteomes" id="UP000679992"/>
    </source>
</evidence>
<protein>
    <recommendedName>
        <fullName evidence="3">Peptidase S24/S26A/S26B/S26C domain-containing protein</fullName>
    </recommendedName>
</protein>
<reference evidence="1 2" key="1">
    <citation type="submission" date="2021-03" db="EMBL/GenBank/DDBJ databases">
        <title>Antimicrobial resistance genes in bacteria isolated from Japanese honey, and their potential for conferring macrolide and lincosamide resistance in the American foulbrood pathogen Paenibacillus larvae.</title>
        <authorList>
            <person name="Okamoto M."/>
            <person name="Kumagai M."/>
            <person name="Kanamori H."/>
            <person name="Takamatsu D."/>
        </authorList>
    </citation>
    <scope>NUCLEOTIDE SEQUENCE [LARGE SCALE GENOMIC DNA]</scope>
    <source>
        <strain evidence="1 2">J42TS3</strain>
    </source>
</reference>
<gene>
    <name evidence="1" type="ORF">J42TS3_37780</name>
</gene>
<evidence type="ECO:0008006" key="3">
    <source>
        <dbReference type="Google" id="ProtNLM"/>
    </source>
</evidence>
<evidence type="ECO:0000313" key="1">
    <source>
        <dbReference type="EMBL" id="GIP54743.1"/>
    </source>
</evidence>
<name>A0ABQ4MFK7_9BACL</name>
<accession>A0ABQ4MFK7</accession>
<dbReference type="EMBL" id="BOSL01000013">
    <property type="protein sequence ID" value="GIP54743.1"/>
    <property type="molecule type" value="Genomic_DNA"/>
</dbReference>
<comment type="caution">
    <text evidence="1">The sequence shown here is derived from an EMBL/GenBank/DDBJ whole genome shotgun (WGS) entry which is preliminary data.</text>
</comment>
<dbReference type="Proteomes" id="UP000679992">
    <property type="component" value="Unassembled WGS sequence"/>
</dbReference>
<organism evidence="1 2">
    <name type="scientific">Paenibacillus vini</name>
    <dbReference type="NCBI Taxonomy" id="1476024"/>
    <lineage>
        <taxon>Bacteria</taxon>
        <taxon>Bacillati</taxon>
        <taxon>Bacillota</taxon>
        <taxon>Bacilli</taxon>
        <taxon>Bacillales</taxon>
        <taxon>Paenibacillaceae</taxon>
        <taxon>Paenibacillus</taxon>
    </lineage>
</organism>
<dbReference type="RefSeq" id="WP_213655943.1">
    <property type="nucleotide sequence ID" value="NZ_BOSL01000013.1"/>
</dbReference>